<evidence type="ECO:0000256" key="4">
    <source>
        <dbReference type="ARBA" id="ARBA00022801"/>
    </source>
</evidence>
<dbReference type="Proteomes" id="UP000473571">
    <property type="component" value="Unassembled WGS sequence"/>
</dbReference>
<dbReference type="Pfam" id="PF03852">
    <property type="entry name" value="Vsr"/>
    <property type="match status" value="1"/>
</dbReference>
<feature type="region of interest" description="Disordered" evidence="7">
    <location>
        <begin position="146"/>
        <end position="168"/>
    </location>
</feature>
<dbReference type="EMBL" id="VZOL01000145">
    <property type="protein sequence ID" value="KAB0676267.1"/>
    <property type="molecule type" value="Genomic_DNA"/>
</dbReference>
<keyword evidence="3" id="KW-0227">DNA damage</keyword>
<dbReference type="RefSeq" id="WP_059869902.1">
    <property type="nucleotide sequence ID" value="NZ_CABVPO010000075.1"/>
</dbReference>
<evidence type="ECO:0000256" key="6">
    <source>
        <dbReference type="ARBA" id="ARBA00029466"/>
    </source>
</evidence>
<dbReference type="GO" id="GO:0006298">
    <property type="term" value="P:mismatch repair"/>
    <property type="evidence" value="ECO:0007669"/>
    <property type="project" value="InterPro"/>
</dbReference>
<keyword evidence="4" id="KW-0378">Hydrolase</keyword>
<dbReference type="SUPFAM" id="SSF52980">
    <property type="entry name" value="Restriction endonuclease-like"/>
    <property type="match status" value="1"/>
</dbReference>
<dbReference type="InterPro" id="IPR011335">
    <property type="entry name" value="Restrct_endonuc-II-like"/>
</dbReference>
<reference evidence="8 9" key="1">
    <citation type="submission" date="2019-09" db="EMBL/GenBank/DDBJ databases">
        <title>Draft genome sequences of 48 bacterial type strains from the CCUG.</title>
        <authorList>
            <person name="Tunovic T."/>
            <person name="Pineiro-Iglesias B."/>
            <person name="Unosson C."/>
            <person name="Inganas E."/>
            <person name="Ohlen M."/>
            <person name="Cardew S."/>
            <person name="Jensie-Markopoulos S."/>
            <person name="Salva-Serra F."/>
            <person name="Jaen-Luchoro D."/>
            <person name="Karlsson R."/>
            <person name="Svensson-Stadler L."/>
            <person name="Chun J."/>
            <person name="Moore E."/>
        </authorList>
    </citation>
    <scope>NUCLEOTIDE SEQUENCE [LARGE SCALE GENOMIC DNA]</scope>
    <source>
        <strain evidence="8 9">CCUG 65687</strain>
    </source>
</reference>
<dbReference type="Gene3D" id="3.40.960.10">
    <property type="entry name" value="VSR Endonuclease"/>
    <property type="match status" value="1"/>
</dbReference>
<evidence type="ECO:0000256" key="5">
    <source>
        <dbReference type="ARBA" id="ARBA00023204"/>
    </source>
</evidence>
<evidence type="ECO:0000256" key="3">
    <source>
        <dbReference type="ARBA" id="ARBA00022763"/>
    </source>
</evidence>
<accession>A0A6L3NGP2</accession>
<dbReference type="InterPro" id="IPR004603">
    <property type="entry name" value="DNA_mismatch_endonuc_vsr"/>
</dbReference>
<sequence length="168" mass="19263">MTDIVDRETRSRMMSGIRSKDTKPEMLVRRALHARGLRYLLHSPNLPGKPDMVFPKYRAVVFVHGCFWHMHDCKYFKLPGSRTGFWQEKLLKNSRRDQTVRDIVQSLGWRVLVIWECATREARLIDSDTLLIDTIVQWITGGAPSAEIGSDGTPHSLISRAESAKDLD</sequence>
<dbReference type="GO" id="GO:0004519">
    <property type="term" value="F:endonuclease activity"/>
    <property type="evidence" value="ECO:0007669"/>
    <property type="project" value="UniProtKB-KW"/>
</dbReference>
<dbReference type="NCBIfam" id="TIGR00632">
    <property type="entry name" value="vsr"/>
    <property type="match status" value="1"/>
</dbReference>
<protein>
    <submittedName>
        <fullName evidence="8">DNA mismatch endonuclease Vsr</fullName>
    </submittedName>
</protein>
<gene>
    <name evidence="8" type="primary">vsr</name>
    <name evidence="8" type="ORF">F7R13_13555</name>
</gene>
<evidence type="ECO:0000313" key="9">
    <source>
        <dbReference type="Proteomes" id="UP000473571"/>
    </source>
</evidence>
<evidence type="ECO:0000256" key="1">
    <source>
        <dbReference type="ARBA" id="ARBA00022722"/>
    </source>
</evidence>
<dbReference type="AlphaFoldDB" id="A0A6L3NGP2"/>
<evidence type="ECO:0000256" key="2">
    <source>
        <dbReference type="ARBA" id="ARBA00022759"/>
    </source>
</evidence>
<evidence type="ECO:0000313" key="8">
    <source>
        <dbReference type="EMBL" id="KAB0676267.1"/>
    </source>
</evidence>
<dbReference type="CDD" id="cd00221">
    <property type="entry name" value="Vsr"/>
    <property type="match status" value="1"/>
</dbReference>
<keyword evidence="1" id="KW-0540">Nuclease</keyword>
<keyword evidence="5" id="KW-0234">DNA repair</keyword>
<organism evidence="8 9">
    <name type="scientific">Burkholderia territorii</name>
    <dbReference type="NCBI Taxonomy" id="1503055"/>
    <lineage>
        <taxon>Bacteria</taxon>
        <taxon>Pseudomonadati</taxon>
        <taxon>Pseudomonadota</taxon>
        <taxon>Betaproteobacteria</taxon>
        <taxon>Burkholderiales</taxon>
        <taxon>Burkholderiaceae</taxon>
        <taxon>Burkholderia</taxon>
        <taxon>Burkholderia cepacia complex</taxon>
    </lineage>
</organism>
<keyword evidence="2 8" id="KW-0255">Endonuclease</keyword>
<name>A0A6L3NGP2_9BURK</name>
<dbReference type="GO" id="GO:0016787">
    <property type="term" value="F:hydrolase activity"/>
    <property type="evidence" value="ECO:0007669"/>
    <property type="project" value="UniProtKB-KW"/>
</dbReference>
<proteinExistence type="inferred from homology"/>
<comment type="similarity">
    <text evidence="6">Belongs to the Vsr family.</text>
</comment>
<comment type="caution">
    <text evidence="8">The sequence shown here is derived from an EMBL/GenBank/DDBJ whole genome shotgun (WGS) entry which is preliminary data.</text>
</comment>
<evidence type="ECO:0000256" key="7">
    <source>
        <dbReference type="SAM" id="MobiDB-lite"/>
    </source>
</evidence>